<gene>
    <name evidence="2" type="ORF">O9H85_01810</name>
</gene>
<keyword evidence="3" id="KW-1185">Reference proteome</keyword>
<organism evidence="2 3">
    <name type="scientific">Paenibacillus gyeongsangnamensis</name>
    <dbReference type="NCBI Taxonomy" id="3388067"/>
    <lineage>
        <taxon>Bacteria</taxon>
        <taxon>Bacillati</taxon>
        <taxon>Bacillota</taxon>
        <taxon>Bacilli</taxon>
        <taxon>Bacillales</taxon>
        <taxon>Paenibacillaceae</taxon>
        <taxon>Paenibacillus</taxon>
    </lineage>
</organism>
<name>A0ABT4Q2T6_9BACL</name>
<dbReference type="Proteomes" id="UP001527882">
    <property type="component" value="Unassembled WGS sequence"/>
</dbReference>
<protein>
    <submittedName>
        <fullName evidence="2">DUF1540 domain-containing protein</fullName>
    </submittedName>
</protein>
<accession>A0ABT4Q2T6</accession>
<dbReference type="EMBL" id="JAQAGZ010000001">
    <property type="protein sequence ID" value="MCZ8511193.1"/>
    <property type="molecule type" value="Genomic_DNA"/>
</dbReference>
<comment type="caution">
    <text evidence="2">The sequence shown here is derived from an EMBL/GenBank/DDBJ whole genome shotgun (WGS) entry which is preliminary data.</text>
</comment>
<evidence type="ECO:0000259" key="1">
    <source>
        <dbReference type="Pfam" id="PF07561"/>
    </source>
</evidence>
<dbReference type="Pfam" id="PF07561">
    <property type="entry name" value="DUF1540"/>
    <property type="match status" value="1"/>
</dbReference>
<evidence type="ECO:0000313" key="3">
    <source>
        <dbReference type="Proteomes" id="UP001527882"/>
    </source>
</evidence>
<sequence>MPEVKCSVSNCNYWGEGNNCHATSIMIEVDKHAQVGYDTEFAMDFEDHKDKASSVRNTCCHTFEQRKAQR</sequence>
<feature type="domain" description="DUF1540" evidence="1">
    <location>
        <begin position="4"/>
        <end position="63"/>
    </location>
</feature>
<reference evidence="2 3" key="1">
    <citation type="submission" date="2022-12" db="EMBL/GenBank/DDBJ databases">
        <title>Draft genome sequence of Paenibacillus sp. dW9.</title>
        <authorList>
            <person name="Choi E.-W."/>
            <person name="Kim D.-U."/>
        </authorList>
    </citation>
    <scope>NUCLEOTIDE SEQUENCE [LARGE SCALE GENOMIC DNA]</scope>
    <source>
        <strain evidence="3">dW9</strain>
    </source>
</reference>
<proteinExistence type="predicted"/>
<dbReference type="RefSeq" id="WP_269879555.1">
    <property type="nucleotide sequence ID" value="NZ_JAQAGZ010000001.1"/>
</dbReference>
<evidence type="ECO:0000313" key="2">
    <source>
        <dbReference type="EMBL" id="MCZ8511193.1"/>
    </source>
</evidence>
<dbReference type="InterPro" id="IPR011437">
    <property type="entry name" value="DUF1540"/>
</dbReference>